<dbReference type="GO" id="GO:0007165">
    <property type="term" value="P:signal transduction"/>
    <property type="evidence" value="ECO:0007669"/>
    <property type="project" value="UniProtKB-KW"/>
</dbReference>
<dbReference type="PROSITE" id="PS50111">
    <property type="entry name" value="CHEMOTAXIS_TRANSDUC_2"/>
    <property type="match status" value="1"/>
</dbReference>
<proteinExistence type="inferred from homology"/>
<keyword evidence="1 3" id="KW-0807">Transducer</keyword>
<dbReference type="Pfam" id="PF13682">
    <property type="entry name" value="CZB"/>
    <property type="match status" value="1"/>
</dbReference>
<evidence type="ECO:0000256" key="1">
    <source>
        <dbReference type="ARBA" id="ARBA00023224"/>
    </source>
</evidence>
<dbReference type="Gene3D" id="1.20.120.30">
    <property type="entry name" value="Aspartate receptor, ligand-binding domain"/>
    <property type="match status" value="1"/>
</dbReference>
<keyword evidence="6" id="KW-1185">Reference proteome</keyword>
<evidence type="ECO:0000256" key="2">
    <source>
        <dbReference type="ARBA" id="ARBA00029447"/>
    </source>
</evidence>
<name>A0A1M6G0N7_9FIRM</name>
<dbReference type="PRINTS" id="PR00260">
    <property type="entry name" value="CHEMTRNSDUCR"/>
</dbReference>
<dbReference type="GO" id="GO:0004888">
    <property type="term" value="F:transmembrane signaling receptor activity"/>
    <property type="evidence" value="ECO:0007669"/>
    <property type="project" value="InterPro"/>
</dbReference>
<dbReference type="InterPro" id="IPR004090">
    <property type="entry name" value="Chemotax_Me-accpt_rcpt"/>
</dbReference>
<dbReference type="Gene3D" id="1.10.287.950">
    <property type="entry name" value="Methyl-accepting chemotaxis protein"/>
    <property type="match status" value="1"/>
</dbReference>
<dbReference type="AlphaFoldDB" id="A0A1M6G0N7"/>
<dbReference type="Pfam" id="PF00015">
    <property type="entry name" value="MCPsignal"/>
    <property type="match status" value="1"/>
</dbReference>
<dbReference type="PANTHER" id="PTHR32089">
    <property type="entry name" value="METHYL-ACCEPTING CHEMOTAXIS PROTEIN MCPB"/>
    <property type="match status" value="1"/>
</dbReference>
<dbReference type="PANTHER" id="PTHR32089:SF112">
    <property type="entry name" value="LYSOZYME-LIKE PROTEIN-RELATED"/>
    <property type="match status" value="1"/>
</dbReference>
<dbReference type="GO" id="GO:0016020">
    <property type="term" value="C:membrane"/>
    <property type="evidence" value="ECO:0007669"/>
    <property type="project" value="InterPro"/>
</dbReference>
<evidence type="ECO:0000313" key="6">
    <source>
        <dbReference type="Proteomes" id="UP000183954"/>
    </source>
</evidence>
<reference evidence="6" key="1">
    <citation type="submission" date="2016-11" db="EMBL/GenBank/DDBJ databases">
        <authorList>
            <person name="Varghese N."/>
            <person name="Submissions S."/>
        </authorList>
    </citation>
    <scope>NUCLEOTIDE SEQUENCE [LARGE SCALE GENOMIC DNA]</scope>
    <source>
        <strain evidence="6">DSM 15449</strain>
    </source>
</reference>
<dbReference type="InterPro" id="IPR004089">
    <property type="entry name" value="MCPsignal_dom"/>
</dbReference>
<feature type="domain" description="Methyl-accepting transducer" evidence="4">
    <location>
        <begin position="98"/>
        <end position="320"/>
    </location>
</feature>
<evidence type="ECO:0000259" key="4">
    <source>
        <dbReference type="PROSITE" id="PS50111"/>
    </source>
</evidence>
<comment type="similarity">
    <text evidence="2">Belongs to the methyl-accepting chemotaxis (MCP) protein family.</text>
</comment>
<dbReference type="Proteomes" id="UP000183954">
    <property type="component" value="Unassembled WGS sequence"/>
</dbReference>
<organism evidence="5 6">
    <name type="scientific">Desulfosporosinus lacus DSM 15449</name>
    <dbReference type="NCBI Taxonomy" id="1121420"/>
    <lineage>
        <taxon>Bacteria</taxon>
        <taxon>Bacillati</taxon>
        <taxon>Bacillota</taxon>
        <taxon>Clostridia</taxon>
        <taxon>Eubacteriales</taxon>
        <taxon>Desulfitobacteriaceae</taxon>
        <taxon>Desulfosporosinus</taxon>
    </lineage>
</organism>
<dbReference type="SMART" id="SM00283">
    <property type="entry name" value="MA"/>
    <property type="match status" value="1"/>
</dbReference>
<evidence type="ECO:0000313" key="5">
    <source>
        <dbReference type="EMBL" id="SHJ03545.1"/>
    </source>
</evidence>
<dbReference type="EMBL" id="FQXJ01000034">
    <property type="protein sequence ID" value="SHJ03545.1"/>
    <property type="molecule type" value="Genomic_DNA"/>
</dbReference>
<dbReference type="InterPro" id="IPR025991">
    <property type="entry name" value="Chemoreceptor_zinc-bind_dom"/>
</dbReference>
<dbReference type="GO" id="GO:0006935">
    <property type="term" value="P:chemotaxis"/>
    <property type="evidence" value="ECO:0007669"/>
    <property type="project" value="InterPro"/>
</dbReference>
<accession>A0A1M6G0N7</accession>
<evidence type="ECO:0000256" key="3">
    <source>
        <dbReference type="PROSITE-ProRule" id="PRU00284"/>
    </source>
</evidence>
<sequence>MRNYFKITKLRDVNEILFSKKISKESSIGDEKSDYEKLYQCLKGWDFTHKIDIDLHTSSPLYPAVEILNRVISEQQDSAKLTLKNLDRAVQDLTSMTSIRQMLKQIHEQTMQLGNLSAQAEELGAAASEVAVSATNSSGFVEESTKAAVSGGQKIEQAIQFVEHSFDEFEKVSQQVQEVMSSMQEIEQIVGVISGVADQTNLLALNAAIEAARAAEHGRGFAVVADEVRKLAEYTKESVSDISHKITDLSHNSVETTKKITSLSQTMQSGKSVMQEAAESLQQIIRNFESVAHDIHNIAAGSEEQSAASEESSRSIGTVSQASENINDIAMLTGQGIYNLSRDLQNIRIEQIQRVPEMDIFQALELYKTDHLLWTWRIYNMILGFESIKSSEVGNHHDCRLGKWVDNLANNKCADLPAINNLKVPHKQVHELARQAAAAFEEGNSAKAEQILAQMTQASQEVVDILNQLQSECRD</sequence>
<protein>
    <submittedName>
        <fullName evidence="5">Methyl-accepting chemotaxis protein</fullName>
    </submittedName>
</protein>
<dbReference type="STRING" id="1121420.SAMN02746098_05039"/>
<dbReference type="SUPFAM" id="SSF58104">
    <property type="entry name" value="Methyl-accepting chemotaxis protein (MCP) signaling domain"/>
    <property type="match status" value="1"/>
</dbReference>
<gene>
    <name evidence="5" type="ORF">SAMN02746098_05039</name>
</gene>